<dbReference type="EMBL" id="JAACJN010000655">
    <property type="protein sequence ID" value="KAF5336217.1"/>
    <property type="molecule type" value="Genomic_DNA"/>
</dbReference>
<keyword evidence="4" id="KW-1185">Reference proteome</keyword>
<organism evidence="3 4">
    <name type="scientific">Collybiopsis confluens</name>
    <dbReference type="NCBI Taxonomy" id="2823264"/>
    <lineage>
        <taxon>Eukaryota</taxon>
        <taxon>Fungi</taxon>
        <taxon>Dikarya</taxon>
        <taxon>Basidiomycota</taxon>
        <taxon>Agaricomycotina</taxon>
        <taxon>Agaricomycetes</taxon>
        <taxon>Agaricomycetidae</taxon>
        <taxon>Agaricales</taxon>
        <taxon>Marasmiineae</taxon>
        <taxon>Omphalotaceae</taxon>
        <taxon>Collybiopsis</taxon>
    </lineage>
</organism>
<protein>
    <submittedName>
        <fullName evidence="3">Uncharacterized protein</fullName>
    </submittedName>
</protein>
<feature type="region of interest" description="Disordered" evidence="1">
    <location>
        <begin position="241"/>
        <end position="393"/>
    </location>
</feature>
<sequence length="393" mass="39886">MHLPPPSLPLLVFSATVVARLFLAVDGAPVSLSPADSMDATGLIMLRRSTIESHTRAEIHPVPYTPPHNASHSAANFPVTPGVAPGARTEPQHNEAKQVQSLPTSPASQIHHDNLKNQTQSHNATEGQSHPEVASQQHLNHDQTQETPLAASPAGEKTEPIANNAYTPLPTSSQLAANSTATGSKEFGHVDSSGSNGNGESRTQATIAALGNVLPNVLGSFSGASVGSAIGSDISAGMANEGSGGTNGVDTTGSTGSQLTEKNSSGSNTSLDTSGSDMNTNSTASETAPSCTPSTQNSTALTDAPTCTSSADGCSSNNNKQDASLALPTATPSSGSNLAKTGCVNDSLESNGGETNTESMSASIATAASEMPGSGTTPKKRDINRLSRRPSFH</sequence>
<feature type="chain" id="PRO_5034180235" evidence="2">
    <location>
        <begin position="28"/>
        <end position="393"/>
    </location>
</feature>
<proteinExistence type="predicted"/>
<reference evidence="3 4" key="1">
    <citation type="journal article" date="2020" name="ISME J.">
        <title>Uncovering the hidden diversity of litter-decomposition mechanisms in mushroom-forming fungi.</title>
        <authorList>
            <person name="Floudas D."/>
            <person name="Bentzer J."/>
            <person name="Ahren D."/>
            <person name="Johansson T."/>
            <person name="Persson P."/>
            <person name="Tunlid A."/>
        </authorList>
    </citation>
    <scope>NUCLEOTIDE SEQUENCE [LARGE SCALE GENOMIC DNA]</scope>
    <source>
        <strain evidence="3 4">CBS 406.79</strain>
    </source>
</reference>
<feature type="region of interest" description="Disordered" evidence="1">
    <location>
        <begin position="64"/>
        <end position="201"/>
    </location>
</feature>
<feature type="compositionally biased region" description="Polar residues" evidence="1">
    <location>
        <begin position="192"/>
        <end position="201"/>
    </location>
</feature>
<comment type="caution">
    <text evidence="3">The sequence shown here is derived from an EMBL/GenBank/DDBJ whole genome shotgun (WGS) entry which is preliminary data.</text>
</comment>
<keyword evidence="2" id="KW-0732">Signal</keyword>
<evidence type="ECO:0000313" key="3">
    <source>
        <dbReference type="EMBL" id="KAF5336217.1"/>
    </source>
</evidence>
<feature type="compositionally biased region" description="Polar residues" evidence="1">
    <location>
        <begin position="116"/>
        <end position="138"/>
    </location>
</feature>
<dbReference type="AlphaFoldDB" id="A0A8H5C902"/>
<feature type="compositionally biased region" description="Polar residues" evidence="1">
    <location>
        <begin position="330"/>
        <end position="339"/>
    </location>
</feature>
<dbReference type="Proteomes" id="UP000518752">
    <property type="component" value="Unassembled WGS sequence"/>
</dbReference>
<name>A0A8H5C902_9AGAR</name>
<feature type="compositionally biased region" description="Polar residues" evidence="1">
    <location>
        <begin position="347"/>
        <end position="366"/>
    </location>
</feature>
<feature type="compositionally biased region" description="Polar residues" evidence="1">
    <location>
        <begin position="164"/>
        <end position="183"/>
    </location>
</feature>
<evidence type="ECO:0000313" key="4">
    <source>
        <dbReference type="Proteomes" id="UP000518752"/>
    </source>
</evidence>
<accession>A0A8H5C902</accession>
<evidence type="ECO:0000256" key="2">
    <source>
        <dbReference type="SAM" id="SignalP"/>
    </source>
</evidence>
<feature type="compositionally biased region" description="Polar residues" evidence="1">
    <location>
        <begin position="248"/>
        <end position="322"/>
    </location>
</feature>
<gene>
    <name evidence="3" type="ORF">D9757_015319</name>
</gene>
<feature type="signal peptide" evidence="2">
    <location>
        <begin position="1"/>
        <end position="27"/>
    </location>
</feature>
<feature type="compositionally biased region" description="Polar residues" evidence="1">
    <location>
        <begin position="97"/>
        <end position="108"/>
    </location>
</feature>
<evidence type="ECO:0000256" key="1">
    <source>
        <dbReference type="SAM" id="MobiDB-lite"/>
    </source>
</evidence>